<dbReference type="AlphaFoldDB" id="K1TYP4"/>
<dbReference type="Gene3D" id="2.60.169.10">
    <property type="entry name" value="Microviridae F protein"/>
    <property type="match status" value="1"/>
</dbReference>
<dbReference type="InterPro" id="IPR003514">
    <property type="entry name" value="Microviridae_protein_F"/>
</dbReference>
<protein>
    <submittedName>
        <fullName evidence="1">Uncharacterized protein</fullName>
    </submittedName>
</protein>
<organism evidence="1">
    <name type="scientific">human gut metagenome</name>
    <dbReference type="NCBI Taxonomy" id="408170"/>
    <lineage>
        <taxon>unclassified sequences</taxon>
        <taxon>metagenomes</taxon>
        <taxon>organismal metagenomes</taxon>
    </lineage>
</organism>
<comment type="caution">
    <text evidence="1">The sequence shown here is derived from an EMBL/GenBank/DDBJ whole genome shotgun (WGS) entry which is preliminary data.</text>
</comment>
<proteinExistence type="predicted"/>
<dbReference type="EMBL" id="AJWZ01000003">
    <property type="protein sequence ID" value="EKC78162.1"/>
    <property type="molecule type" value="Genomic_DNA"/>
</dbReference>
<evidence type="ECO:0000313" key="1">
    <source>
        <dbReference type="EMBL" id="EKC78162.1"/>
    </source>
</evidence>
<gene>
    <name evidence="1" type="ORF">OBE_00004</name>
</gene>
<reference evidence="1" key="1">
    <citation type="journal article" date="2013" name="Environ. Microbiol.">
        <title>Microbiota from the distal guts of lean and obese adolescents exhibit partial functional redundancy besides clear differences in community structure.</title>
        <authorList>
            <person name="Ferrer M."/>
            <person name="Ruiz A."/>
            <person name="Lanza F."/>
            <person name="Haange S.B."/>
            <person name="Oberbach A."/>
            <person name="Till H."/>
            <person name="Bargiela R."/>
            <person name="Campoy C."/>
            <person name="Segura M.T."/>
            <person name="Richter M."/>
            <person name="von Bergen M."/>
            <person name="Seifert J."/>
            <person name="Suarez A."/>
        </authorList>
    </citation>
    <scope>NUCLEOTIDE SEQUENCE</scope>
</reference>
<sequence length="297" mass="32676">LAYSYNLDYWSGSQITDLSQEWFKLRYANYPKDMFMGVLPASQYGSVAVLPNVVDPNYSGRTVYAIGNLSSIVKNLADTTSVFTADSQHYDRNLVIGSDLSALSVRATEYLQRWKEIVQFSSKDYSDQMAAQFGIKAPEYMGNHAHYIGGWSSVININEVVNTNLDTNSSQASIAGKGVGSNSGHQITYDCGAEHQVIMCVYHAVPLLDWASTGQSPQLLCTSVSDFPQPAFDQLGMQPVPATAMCNSKNMSGSNTANIGYNLRYWQWKSDIDRVNGALRPQLAYQSWAAPLGGENL</sequence>
<feature type="non-terminal residue" evidence="1">
    <location>
        <position position="297"/>
    </location>
</feature>
<name>K1TYP4_9ZZZZ</name>
<dbReference type="Pfam" id="PF02305">
    <property type="entry name" value="Phage_F"/>
    <property type="match status" value="1"/>
</dbReference>
<accession>K1TYP4</accession>
<dbReference type="InterPro" id="IPR037002">
    <property type="entry name" value="Microviridae_protein_F_sf"/>
</dbReference>
<feature type="non-terminal residue" evidence="1">
    <location>
        <position position="1"/>
    </location>
</feature>
<dbReference type="GO" id="GO:0005198">
    <property type="term" value="F:structural molecule activity"/>
    <property type="evidence" value="ECO:0007669"/>
    <property type="project" value="InterPro"/>
</dbReference>